<feature type="transmembrane region" description="Helical" evidence="5">
    <location>
        <begin position="15"/>
        <end position="34"/>
    </location>
</feature>
<dbReference type="PANTHER" id="PTHR47529">
    <property type="entry name" value="PEPTIDYL-PROLYL CIS-TRANS ISOMERASE D"/>
    <property type="match status" value="1"/>
</dbReference>
<reference evidence="6 7" key="1">
    <citation type="submission" date="2020-07" db="EMBL/GenBank/DDBJ databases">
        <authorList>
            <person name="Feng X."/>
        </authorList>
    </citation>
    <scope>NUCLEOTIDE SEQUENCE [LARGE SCALE GENOMIC DNA]</scope>
    <source>
        <strain evidence="6 7">JCM31066</strain>
    </source>
</reference>
<keyword evidence="7" id="KW-1185">Reference proteome</keyword>
<evidence type="ECO:0000313" key="7">
    <source>
        <dbReference type="Proteomes" id="UP000546464"/>
    </source>
</evidence>
<comment type="subcellular location">
    <subcellularLocation>
        <location evidence="1">Cell membrane</location>
    </subcellularLocation>
</comment>
<dbReference type="GO" id="GO:0005886">
    <property type="term" value="C:plasma membrane"/>
    <property type="evidence" value="ECO:0007669"/>
    <property type="project" value="UniProtKB-SubCell"/>
</dbReference>
<protein>
    <submittedName>
        <fullName evidence="6">Peptidyl-prolyl cis-trans isomerase</fullName>
    </submittedName>
</protein>
<keyword evidence="3 5" id="KW-0472">Membrane</keyword>
<dbReference type="EMBL" id="JACHVB010000022">
    <property type="protein sequence ID" value="MBC2594433.1"/>
    <property type="molecule type" value="Genomic_DNA"/>
</dbReference>
<evidence type="ECO:0000256" key="3">
    <source>
        <dbReference type="ARBA" id="ARBA00023136"/>
    </source>
</evidence>
<organism evidence="6 7">
    <name type="scientific">Ruficoccus amylovorans</name>
    <dbReference type="NCBI Taxonomy" id="1804625"/>
    <lineage>
        <taxon>Bacteria</taxon>
        <taxon>Pseudomonadati</taxon>
        <taxon>Verrucomicrobiota</taxon>
        <taxon>Opitutia</taxon>
        <taxon>Puniceicoccales</taxon>
        <taxon>Cerasicoccaceae</taxon>
        <taxon>Ruficoccus</taxon>
    </lineage>
</organism>
<keyword evidence="6" id="KW-0413">Isomerase</keyword>
<evidence type="ECO:0000313" key="6">
    <source>
        <dbReference type="EMBL" id="MBC2594433.1"/>
    </source>
</evidence>
<dbReference type="RefSeq" id="WP_185675422.1">
    <property type="nucleotide sequence ID" value="NZ_JACHVB010000022.1"/>
</dbReference>
<sequence>MISWIQTIIQRHHKWFFGALLIVIIVAFVFTVGATPGIGSSNRSDYTRNFLGFNLSSQQVQQQLARGVELSFILSNRNPSQINFEAAMKQRAVMLYLADTLEIPEPTEAQLMSFIQTRPAFIDPQTGVFSNNIYTSFVDNVSNSDRYDQQTVVAILTQDWRIDRAAEAVSGPGYVLPYLAERQEEQTRTTWSVETATMNAGGFKTTVTPTEDALKTFFEQAGERYKLPPQMTINYVAFPAADYLSEVSTPTDEELDAFYIRNISKWEKNADGSAKPLEEVRDAVAQAWKQPQAARKAAEAASQLTVKIYNAYTAKKIDAGEEALTAFIKDAGYKVQETPSFSVGSLPQDFPLPAQAAEAAEALTDRRLYSDAIVGPDGAYVVLRGQQTPATMPELDAVRERVVADYTAVETNRAFTEFGEQIHSQLQQAVDEGGSFSAVARKAGFEPKSFTDFTIMDIPEGLPQYYFYQLMDMKQGEVSPMLRYGPDAVFLYVQKKEKPAIDAKADDLQETLRTLSFYYSGATAQGIIRDLVAVGDKMATPEEF</sequence>
<proteinExistence type="predicted"/>
<keyword evidence="5" id="KW-1133">Transmembrane helix</keyword>
<name>A0A842HD60_9BACT</name>
<accession>A0A842HD60</accession>
<dbReference type="GO" id="GO:0016853">
    <property type="term" value="F:isomerase activity"/>
    <property type="evidence" value="ECO:0007669"/>
    <property type="project" value="UniProtKB-KW"/>
</dbReference>
<dbReference type="AlphaFoldDB" id="A0A842HD60"/>
<keyword evidence="2" id="KW-1003">Cell membrane</keyword>
<evidence type="ECO:0000256" key="2">
    <source>
        <dbReference type="ARBA" id="ARBA00022475"/>
    </source>
</evidence>
<dbReference type="PANTHER" id="PTHR47529:SF1">
    <property type="entry name" value="PERIPLASMIC CHAPERONE PPID"/>
    <property type="match status" value="1"/>
</dbReference>
<evidence type="ECO:0000256" key="5">
    <source>
        <dbReference type="SAM" id="Phobius"/>
    </source>
</evidence>
<dbReference type="InterPro" id="IPR052029">
    <property type="entry name" value="PpiD_chaperone"/>
</dbReference>
<keyword evidence="5" id="KW-0812">Transmembrane</keyword>
<gene>
    <name evidence="6" type="ORF">H5P28_09205</name>
</gene>
<keyword evidence="4" id="KW-0143">Chaperone</keyword>
<dbReference type="Proteomes" id="UP000546464">
    <property type="component" value="Unassembled WGS sequence"/>
</dbReference>
<comment type="caution">
    <text evidence="6">The sequence shown here is derived from an EMBL/GenBank/DDBJ whole genome shotgun (WGS) entry which is preliminary data.</text>
</comment>
<evidence type="ECO:0000256" key="1">
    <source>
        <dbReference type="ARBA" id="ARBA00004236"/>
    </source>
</evidence>
<evidence type="ECO:0000256" key="4">
    <source>
        <dbReference type="ARBA" id="ARBA00023186"/>
    </source>
</evidence>